<proteinExistence type="predicted"/>
<sequence>MNDKVGMNMIDSYLESLILECLMRIKGERTVYSVFHLITGKKSSQTIQDGHLFGVTPYYRTYTSLTREDYNRIIASLQEKGLLIVTQENGEYELLSRSSEVLRQYRTVLPLVKHINGLLFHGKDQEFWKRFSLIFQVLSQNVHGNNKYFTVQREKDIQIWVKAFLYRQKDWKALSVSLYAEIQNMLSAFSKMHGEVILLKLSGYHRVGYSNGQIANMLQVDETYVHYLFLDVLHKMLEQASTGSVPILASISEMQEKTNQLPLTRSTLTTLSYLKRGYTIEEIAHARGLKANTIEDHIVEMVFHGENIDISSIISEEQIRIILDTADQMQTRQLRMLKQALPDSISYFLIRLALARGEGRH</sequence>
<dbReference type="InterPro" id="IPR029491">
    <property type="entry name" value="Helicase_HTH"/>
</dbReference>
<dbReference type="AlphaFoldDB" id="A0A927CZ44"/>
<keyword evidence="3" id="KW-1185">Reference proteome</keyword>
<name>A0A927CZ44_9BACI</name>
<dbReference type="Pfam" id="PF14493">
    <property type="entry name" value="HTH_40"/>
    <property type="match status" value="1"/>
</dbReference>
<gene>
    <name evidence="2" type="ORF">IEO70_18700</name>
</gene>
<protein>
    <submittedName>
        <fullName evidence="2">Helix-turn-helix domain-containing protein</fullName>
    </submittedName>
</protein>
<reference evidence="2" key="1">
    <citation type="submission" date="2020-09" db="EMBL/GenBank/DDBJ databases">
        <title>Bacillus faecalis sp. nov., a moderately halophilic bacterium isolated from cow faeces.</title>
        <authorList>
            <person name="Jiang L."/>
            <person name="Lee J."/>
        </authorList>
    </citation>
    <scope>NUCLEOTIDE SEQUENCE</scope>
    <source>
        <strain evidence="2">AGMB 02131</strain>
    </source>
</reference>
<dbReference type="Gene3D" id="1.10.10.1390">
    <property type="entry name" value="ATP-dependent DNA helicase RecQ"/>
    <property type="match status" value="1"/>
</dbReference>
<dbReference type="RefSeq" id="WP_190999894.1">
    <property type="nucleotide sequence ID" value="NZ_JACXSI010000069.1"/>
</dbReference>
<organism evidence="2 3">
    <name type="scientific">Peribacillus faecalis</name>
    <dbReference type="NCBI Taxonomy" id="2772559"/>
    <lineage>
        <taxon>Bacteria</taxon>
        <taxon>Bacillati</taxon>
        <taxon>Bacillota</taxon>
        <taxon>Bacilli</taxon>
        <taxon>Bacillales</taxon>
        <taxon>Bacillaceae</taxon>
        <taxon>Peribacillus</taxon>
    </lineage>
</organism>
<feature type="domain" description="Helicase Helix-turn-helix" evidence="1">
    <location>
        <begin position="267"/>
        <end position="354"/>
    </location>
</feature>
<dbReference type="Proteomes" id="UP000602076">
    <property type="component" value="Unassembled WGS sequence"/>
</dbReference>
<dbReference type="PIRSF" id="PIRSF021350">
    <property type="entry name" value="UCP021350"/>
    <property type="match status" value="1"/>
</dbReference>
<evidence type="ECO:0000313" key="3">
    <source>
        <dbReference type="Proteomes" id="UP000602076"/>
    </source>
</evidence>
<comment type="caution">
    <text evidence="2">The sequence shown here is derived from an EMBL/GenBank/DDBJ whole genome shotgun (WGS) entry which is preliminary data.</text>
</comment>
<accession>A0A927CZ44</accession>
<evidence type="ECO:0000259" key="1">
    <source>
        <dbReference type="Pfam" id="PF14493"/>
    </source>
</evidence>
<dbReference type="EMBL" id="JACXSI010000069">
    <property type="protein sequence ID" value="MBD3110358.1"/>
    <property type="molecule type" value="Genomic_DNA"/>
</dbReference>
<dbReference type="InterPro" id="IPR008308">
    <property type="entry name" value="YpbB-like"/>
</dbReference>
<evidence type="ECO:0000313" key="2">
    <source>
        <dbReference type="EMBL" id="MBD3110358.1"/>
    </source>
</evidence>